<name>A0ABU5ZH32_9BACL</name>
<dbReference type="SMART" id="SM00895">
    <property type="entry name" value="FCD"/>
    <property type="match status" value="1"/>
</dbReference>
<keyword evidence="2" id="KW-0238">DNA-binding</keyword>
<accession>A0ABU5ZH32</accession>
<dbReference type="Pfam" id="PF07729">
    <property type="entry name" value="FCD"/>
    <property type="match status" value="1"/>
</dbReference>
<dbReference type="Proteomes" id="UP001310386">
    <property type="component" value="Unassembled WGS sequence"/>
</dbReference>
<dbReference type="SUPFAM" id="SSF46785">
    <property type="entry name" value="Winged helix' DNA-binding domain"/>
    <property type="match status" value="1"/>
</dbReference>
<dbReference type="CDD" id="cd07377">
    <property type="entry name" value="WHTH_GntR"/>
    <property type="match status" value="1"/>
</dbReference>
<dbReference type="PANTHER" id="PTHR43537">
    <property type="entry name" value="TRANSCRIPTIONAL REGULATOR, GNTR FAMILY"/>
    <property type="match status" value="1"/>
</dbReference>
<reference evidence="5" key="1">
    <citation type="submission" date="2023-12" db="EMBL/GenBank/DDBJ databases">
        <title>Fervidustalea candida gen. nov., sp. nov., a novel member of the family Paenibacillaceae isolated from a geothermal area.</title>
        <authorList>
            <person name="Li W.-J."/>
            <person name="Jiao J.-Y."/>
            <person name="Chen Y."/>
        </authorList>
    </citation>
    <scope>NUCLEOTIDE SEQUENCE</scope>
    <source>
        <strain evidence="5">SYSU GA230002</strain>
    </source>
</reference>
<proteinExistence type="predicted"/>
<gene>
    <name evidence="5" type="ORF">VF724_09075</name>
</gene>
<dbReference type="Pfam" id="PF00392">
    <property type="entry name" value="GntR"/>
    <property type="match status" value="1"/>
</dbReference>
<feature type="domain" description="HTH gntR-type" evidence="4">
    <location>
        <begin position="10"/>
        <end position="78"/>
    </location>
</feature>
<dbReference type="RefSeq" id="WP_371753933.1">
    <property type="nucleotide sequence ID" value="NZ_JAYJLD010000010.1"/>
</dbReference>
<dbReference type="PROSITE" id="PS50949">
    <property type="entry name" value="HTH_GNTR"/>
    <property type="match status" value="1"/>
</dbReference>
<dbReference type="SUPFAM" id="SSF48008">
    <property type="entry name" value="GntR ligand-binding domain-like"/>
    <property type="match status" value="1"/>
</dbReference>
<protein>
    <submittedName>
        <fullName evidence="5">FadR/GntR family transcriptional regulator</fullName>
    </submittedName>
</protein>
<organism evidence="5 6">
    <name type="scientific">Ferviditalea candida</name>
    <dbReference type="NCBI Taxonomy" id="3108399"/>
    <lineage>
        <taxon>Bacteria</taxon>
        <taxon>Bacillati</taxon>
        <taxon>Bacillota</taxon>
        <taxon>Bacilli</taxon>
        <taxon>Bacillales</taxon>
        <taxon>Paenibacillaceae</taxon>
        <taxon>Ferviditalea</taxon>
    </lineage>
</organism>
<evidence type="ECO:0000256" key="2">
    <source>
        <dbReference type="ARBA" id="ARBA00023125"/>
    </source>
</evidence>
<dbReference type="InterPro" id="IPR008920">
    <property type="entry name" value="TF_FadR/GntR_C"/>
</dbReference>
<dbReference type="InterPro" id="IPR036388">
    <property type="entry name" value="WH-like_DNA-bd_sf"/>
</dbReference>
<dbReference type="PANTHER" id="PTHR43537:SF5">
    <property type="entry name" value="UXU OPERON TRANSCRIPTIONAL REGULATOR"/>
    <property type="match status" value="1"/>
</dbReference>
<keyword evidence="3" id="KW-0804">Transcription</keyword>
<dbReference type="InterPro" id="IPR011711">
    <property type="entry name" value="GntR_C"/>
</dbReference>
<evidence type="ECO:0000313" key="6">
    <source>
        <dbReference type="Proteomes" id="UP001310386"/>
    </source>
</evidence>
<dbReference type="Gene3D" id="1.10.10.10">
    <property type="entry name" value="Winged helix-like DNA-binding domain superfamily/Winged helix DNA-binding domain"/>
    <property type="match status" value="1"/>
</dbReference>
<dbReference type="EMBL" id="JAYJLD010000010">
    <property type="protein sequence ID" value="MEB3101815.1"/>
    <property type="molecule type" value="Genomic_DNA"/>
</dbReference>
<dbReference type="Gene3D" id="1.20.120.530">
    <property type="entry name" value="GntR ligand-binding domain-like"/>
    <property type="match status" value="1"/>
</dbReference>
<keyword evidence="1" id="KW-0805">Transcription regulation</keyword>
<evidence type="ECO:0000256" key="1">
    <source>
        <dbReference type="ARBA" id="ARBA00023015"/>
    </source>
</evidence>
<dbReference type="InterPro" id="IPR036390">
    <property type="entry name" value="WH_DNA-bd_sf"/>
</dbReference>
<dbReference type="InterPro" id="IPR000524">
    <property type="entry name" value="Tscrpt_reg_HTH_GntR"/>
</dbReference>
<keyword evidence="6" id="KW-1185">Reference proteome</keyword>
<dbReference type="PRINTS" id="PR00035">
    <property type="entry name" value="HTHGNTR"/>
</dbReference>
<evidence type="ECO:0000259" key="4">
    <source>
        <dbReference type="PROSITE" id="PS50949"/>
    </source>
</evidence>
<comment type="caution">
    <text evidence="5">The sequence shown here is derived from an EMBL/GenBank/DDBJ whole genome shotgun (WGS) entry which is preliminary data.</text>
</comment>
<evidence type="ECO:0000313" key="5">
    <source>
        <dbReference type="EMBL" id="MEB3101815.1"/>
    </source>
</evidence>
<sequence>MFKSINEEKKTLTKKVVDHVRELIITEQLKPGDKLPAERDLVDMMDVSRPTIREAFKILSAMGFIKIRPGHGVFVSDYNDRIDNLAAFLFVQSDTIHELFEVRKIIETETASWAAKRGTADFLEQIHAQTNEIYKKVVVDKEFESVEEKERFLSESDQAFHLSIAEAAGNEVLLRVMNNLIDLLRETRMRSMKVPGRVEQSLKEHIWIADALVARKPELARDRMFNHLSSVEMDLAKELEENH</sequence>
<evidence type="ECO:0000256" key="3">
    <source>
        <dbReference type="ARBA" id="ARBA00023163"/>
    </source>
</evidence>
<dbReference type="SMART" id="SM00345">
    <property type="entry name" value="HTH_GNTR"/>
    <property type="match status" value="1"/>
</dbReference>